<protein>
    <submittedName>
        <fullName evidence="2">Putative excinuclease ATPase subunit</fullName>
    </submittedName>
</protein>
<dbReference type="HOGENOM" id="CLU_1633494_0_0_3"/>
<name>I4H2A2_MICAE</name>
<reference evidence="2 3" key="1">
    <citation type="submission" date="2012-04" db="EMBL/GenBank/DDBJ databases">
        <authorList>
            <person name="Genoscope - CEA"/>
        </authorList>
    </citation>
    <scope>NUCLEOTIDE SEQUENCE [LARGE SCALE GENOMIC DNA]</scope>
    <source>
        <strain evidence="2 3">9806</strain>
    </source>
</reference>
<dbReference type="AlphaFoldDB" id="I4H2A2"/>
<dbReference type="EMBL" id="CAIL01000286">
    <property type="protein sequence ID" value="CCI16176.1"/>
    <property type="molecule type" value="Genomic_DNA"/>
</dbReference>
<organism evidence="2 3">
    <name type="scientific">Microcystis aeruginosa PCC 9806</name>
    <dbReference type="NCBI Taxonomy" id="1160282"/>
    <lineage>
        <taxon>Bacteria</taxon>
        <taxon>Bacillati</taxon>
        <taxon>Cyanobacteriota</taxon>
        <taxon>Cyanophyceae</taxon>
        <taxon>Oscillatoriophycideae</taxon>
        <taxon>Chroococcales</taxon>
        <taxon>Microcystaceae</taxon>
        <taxon>Microcystis</taxon>
    </lineage>
</organism>
<proteinExistence type="predicted"/>
<dbReference type="SUPFAM" id="SSF52540">
    <property type="entry name" value="P-loop containing nucleoside triphosphate hydrolases"/>
    <property type="match status" value="1"/>
</dbReference>
<dbReference type="InterPro" id="IPR041685">
    <property type="entry name" value="AAA_GajA/Old/RecF-like"/>
</dbReference>
<evidence type="ECO:0000259" key="1">
    <source>
        <dbReference type="Pfam" id="PF13175"/>
    </source>
</evidence>
<sequence length="162" mass="18732">MSSRVRLSLIACSREIMRIKQITVKHLFGIFDHTINLNMEERITIIHGKNSFGKTSILRLVNGFFNLKYSDIRAIPFQKFTIIFDDNSFVDVVKDSTSKNKKSNVRPKINFNFTSSDQKEKLTFYPNLLDGKTISFPLSMIDDFIPGLDRVGSEKWLYTPTK</sequence>
<dbReference type="Gene3D" id="3.40.50.300">
    <property type="entry name" value="P-loop containing nucleotide triphosphate hydrolases"/>
    <property type="match status" value="1"/>
</dbReference>
<dbReference type="Proteomes" id="UP000003273">
    <property type="component" value="Unassembled WGS sequence"/>
</dbReference>
<evidence type="ECO:0000313" key="3">
    <source>
        <dbReference type="Proteomes" id="UP000003273"/>
    </source>
</evidence>
<comment type="caution">
    <text evidence="2">The sequence shown here is derived from an EMBL/GenBank/DDBJ whole genome shotgun (WGS) entry which is preliminary data.</text>
</comment>
<gene>
    <name evidence="2" type="ORF">MICAE_770012</name>
</gene>
<feature type="domain" description="Endonuclease GajA/Old nuclease/RecF-like AAA" evidence="1">
    <location>
        <begin position="17"/>
        <end position="116"/>
    </location>
</feature>
<dbReference type="InterPro" id="IPR027417">
    <property type="entry name" value="P-loop_NTPase"/>
</dbReference>
<accession>I4H2A2</accession>
<evidence type="ECO:0000313" key="2">
    <source>
        <dbReference type="EMBL" id="CCI16176.1"/>
    </source>
</evidence>
<dbReference type="Pfam" id="PF13175">
    <property type="entry name" value="AAA_15"/>
    <property type="match status" value="1"/>
</dbReference>